<name>A0A1M5U0T6_9CLOT</name>
<reference evidence="1 2" key="1">
    <citation type="submission" date="2016-11" db="EMBL/GenBank/DDBJ databases">
        <authorList>
            <person name="Jaros S."/>
            <person name="Januszkiewicz K."/>
            <person name="Wedrychowicz H."/>
        </authorList>
    </citation>
    <scope>NUCLEOTIDE SEQUENCE [LARGE SCALE GENOMIC DNA]</scope>
    <source>
        <strain evidence="1 2">DSM 3089</strain>
    </source>
</reference>
<dbReference type="RefSeq" id="WP_072830264.1">
    <property type="nucleotide sequence ID" value="NZ_FQXP01000003.1"/>
</dbReference>
<dbReference type="AlphaFoldDB" id="A0A1M5U0T6"/>
<dbReference type="InterPro" id="IPR012675">
    <property type="entry name" value="Beta-grasp_dom_sf"/>
</dbReference>
<dbReference type="CDD" id="cd00565">
    <property type="entry name" value="Ubl_ThiS"/>
    <property type="match status" value="1"/>
</dbReference>
<dbReference type="Gene3D" id="3.10.20.30">
    <property type="match status" value="1"/>
</dbReference>
<dbReference type="InterPro" id="IPR010035">
    <property type="entry name" value="Thi_S"/>
</dbReference>
<dbReference type="NCBIfam" id="TIGR01683">
    <property type="entry name" value="thiS"/>
    <property type="match status" value="1"/>
</dbReference>
<proteinExistence type="predicted"/>
<accession>A0A1M5U0T6</accession>
<dbReference type="SUPFAM" id="SSF54285">
    <property type="entry name" value="MoaD/ThiS"/>
    <property type="match status" value="1"/>
</dbReference>
<gene>
    <name evidence="1" type="ORF">SAMN02745196_00799</name>
</gene>
<dbReference type="Pfam" id="PF02597">
    <property type="entry name" value="ThiS"/>
    <property type="match status" value="1"/>
</dbReference>
<dbReference type="EMBL" id="FQXP01000003">
    <property type="protein sequence ID" value="SHH56637.1"/>
    <property type="molecule type" value="Genomic_DNA"/>
</dbReference>
<dbReference type="OrthoDB" id="9798559at2"/>
<evidence type="ECO:0000313" key="2">
    <source>
        <dbReference type="Proteomes" id="UP000184526"/>
    </source>
</evidence>
<dbReference type="InterPro" id="IPR016155">
    <property type="entry name" value="Mopterin_synth/thiamin_S_b"/>
</dbReference>
<dbReference type="Proteomes" id="UP000184526">
    <property type="component" value="Unassembled WGS sequence"/>
</dbReference>
<dbReference type="InterPro" id="IPR003749">
    <property type="entry name" value="ThiS/MoaD-like"/>
</dbReference>
<dbReference type="STRING" id="1121306.SAMN02745196_00799"/>
<protein>
    <submittedName>
        <fullName evidence="1">Sulfur carrier protein</fullName>
    </submittedName>
</protein>
<organism evidence="1 2">
    <name type="scientific">Clostridium collagenovorans DSM 3089</name>
    <dbReference type="NCBI Taxonomy" id="1121306"/>
    <lineage>
        <taxon>Bacteria</taxon>
        <taxon>Bacillati</taxon>
        <taxon>Bacillota</taxon>
        <taxon>Clostridia</taxon>
        <taxon>Eubacteriales</taxon>
        <taxon>Clostridiaceae</taxon>
        <taxon>Clostridium</taxon>
    </lineage>
</organism>
<keyword evidence="2" id="KW-1185">Reference proteome</keyword>
<sequence length="63" mass="7149">MIINGKEYGFQNITINHMLNELKLNKDKVVVEVNFEIVSKDQYEEFILDKSASVEIVSFIGGG</sequence>
<dbReference type="PANTHER" id="PTHR34472:SF1">
    <property type="entry name" value="SULFUR CARRIER PROTEIN THIS"/>
    <property type="match status" value="1"/>
</dbReference>
<dbReference type="PANTHER" id="PTHR34472">
    <property type="entry name" value="SULFUR CARRIER PROTEIN THIS"/>
    <property type="match status" value="1"/>
</dbReference>
<evidence type="ECO:0000313" key="1">
    <source>
        <dbReference type="EMBL" id="SHH56637.1"/>
    </source>
</evidence>